<sequence length="82" mass="9108">MSISVQVVALQATLIRYSGTLLEQWGSIMNHSFPVSELKISSGKGCQHEVAQALQMGMPRFSGYQRVVTEARPTPCWVIVDR</sequence>
<dbReference type="EMBL" id="KN832061">
    <property type="protein sequence ID" value="KIN95748.1"/>
    <property type="molecule type" value="Genomic_DNA"/>
</dbReference>
<name>A0A0C3NK72_PISTI</name>
<dbReference type="OrthoDB" id="2703435at2759"/>
<dbReference type="InParanoid" id="A0A0C3NK72"/>
<protein>
    <submittedName>
        <fullName evidence="1">Uncharacterized protein</fullName>
    </submittedName>
</protein>
<gene>
    <name evidence="1" type="ORF">M404DRAFT_1007249</name>
</gene>
<reference evidence="1 2" key="1">
    <citation type="submission" date="2014-04" db="EMBL/GenBank/DDBJ databases">
        <authorList>
            <consortium name="DOE Joint Genome Institute"/>
            <person name="Kuo A."/>
            <person name="Kohler A."/>
            <person name="Costa M.D."/>
            <person name="Nagy L.G."/>
            <person name="Floudas D."/>
            <person name="Copeland A."/>
            <person name="Barry K.W."/>
            <person name="Cichocki N."/>
            <person name="Veneault-Fourrey C."/>
            <person name="LaButti K."/>
            <person name="Lindquist E.A."/>
            <person name="Lipzen A."/>
            <person name="Lundell T."/>
            <person name="Morin E."/>
            <person name="Murat C."/>
            <person name="Sun H."/>
            <person name="Tunlid A."/>
            <person name="Henrissat B."/>
            <person name="Grigoriev I.V."/>
            <person name="Hibbett D.S."/>
            <person name="Martin F."/>
            <person name="Nordberg H.P."/>
            <person name="Cantor M.N."/>
            <person name="Hua S.X."/>
        </authorList>
    </citation>
    <scope>NUCLEOTIDE SEQUENCE [LARGE SCALE GENOMIC DNA]</scope>
    <source>
        <strain evidence="1 2">Marx 270</strain>
    </source>
</reference>
<dbReference type="Proteomes" id="UP000054217">
    <property type="component" value="Unassembled WGS sequence"/>
</dbReference>
<evidence type="ECO:0000313" key="1">
    <source>
        <dbReference type="EMBL" id="KIN95748.1"/>
    </source>
</evidence>
<dbReference type="AlphaFoldDB" id="A0A0C3NK72"/>
<accession>A0A0C3NK72</accession>
<dbReference type="HOGENOM" id="CLU_2596670_0_0_1"/>
<proteinExistence type="predicted"/>
<reference evidence="2" key="2">
    <citation type="submission" date="2015-01" db="EMBL/GenBank/DDBJ databases">
        <title>Evolutionary Origins and Diversification of the Mycorrhizal Mutualists.</title>
        <authorList>
            <consortium name="DOE Joint Genome Institute"/>
            <consortium name="Mycorrhizal Genomics Consortium"/>
            <person name="Kohler A."/>
            <person name="Kuo A."/>
            <person name="Nagy L.G."/>
            <person name="Floudas D."/>
            <person name="Copeland A."/>
            <person name="Barry K.W."/>
            <person name="Cichocki N."/>
            <person name="Veneault-Fourrey C."/>
            <person name="LaButti K."/>
            <person name="Lindquist E.A."/>
            <person name="Lipzen A."/>
            <person name="Lundell T."/>
            <person name="Morin E."/>
            <person name="Murat C."/>
            <person name="Riley R."/>
            <person name="Ohm R."/>
            <person name="Sun H."/>
            <person name="Tunlid A."/>
            <person name="Henrissat B."/>
            <person name="Grigoriev I.V."/>
            <person name="Hibbett D.S."/>
            <person name="Martin F."/>
        </authorList>
    </citation>
    <scope>NUCLEOTIDE SEQUENCE [LARGE SCALE GENOMIC DNA]</scope>
    <source>
        <strain evidence="2">Marx 270</strain>
    </source>
</reference>
<evidence type="ECO:0000313" key="2">
    <source>
        <dbReference type="Proteomes" id="UP000054217"/>
    </source>
</evidence>
<organism evidence="1 2">
    <name type="scientific">Pisolithus tinctorius Marx 270</name>
    <dbReference type="NCBI Taxonomy" id="870435"/>
    <lineage>
        <taxon>Eukaryota</taxon>
        <taxon>Fungi</taxon>
        <taxon>Dikarya</taxon>
        <taxon>Basidiomycota</taxon>
        <taxon>Agaricomycotina</taxon>
        <taxon>Agaricomycetes</taxon>
        <taxon>Agaricomycetidae</taxon>
        <taxon>Boletales</taxon>
        <taxon>Sclerodermatineae</taxon>
        <taxon>Pisolithaceae</taxon>
        <taxon>Pisolithus</taxon>
    </lineage>
</organism>
<keyword evidence="2" id="KW-1185">Reference proteome</keyword>